<keyword evidence="6 8" id="KW-1133">Transmembrane helix</keyword>
<keyword evidence="4" id="KW-1003">Cell membrane</keyword>
<evidence type="ECO:0000256" key="1">
    <source>
        <dbReference type="ARBA" id="ARBA00004651"/>
    </source>
</evidence>
<dbReference type="EMBL" id="JAUHPW010000008">
    <property type="protein sequence ID" value="MDN4476411.1"/>
    <property type="molecule type" value="Genomic_DNA"/>
</dbReference>
<feature type="transmembrane region" description="Helical" evidence="8">
    <location>
        <begin position="20"/>
        <end position="43"/>
    </location>
</feature>
<evidence type="ECO:0000313" key="9">
    <source>
        <dbReference type="EMBL" id="MDN4476411.1"/>
    </source>
</evidence>
<comment type="subcellular location">
    <subcellularLocation>
        <location evidence="1">Cell membrane</location>
        <topology evidence="1">Multi-pass membrane protein</topology>
    </subcellularLocation>
</comment>
<feature type="transmembrane region" description="Helical" evidence="8">
    <location>
        <begin position="142"/>
        <end position="169"/>
    </location>
</feature>
<dbReference type="PANTHER" id="PTHR34979:SF1">
    <property type="entry name" value="INNER MEMBRANE PROTEIN YGAZ"/>
    <property type="match status" value="1"/>
</dbReference>
<evidence type="ECO:0000256" key="2">
    <source>
        <dbReference type="ARBA" id="ARBA00010735"/>
    </source>
</evidence>
<feature type="transmembrane region" description="Helical" evidence="8">
    <location>
        <begin position="215"/>
        <end position="233"/>
    </location>
</feature>
<feature type="transmembrane region" description="Helical" evidence="8">
    <location>
        <begin position="175"/>
        <end position="208"/>
    </location>
</feature>
<gene>
    <name evidence="9" type="ORF">QQX09_11140</name>
</gene>
<comment type="caution">
    <text evidence="9">The sequence shown here is derived from an EMBL/GenBank/DDBJ whole genome shotgun (WGS) entry which is preliminary data.</text>
</comment>
<accession>A0ABT8GB89</accession>
<keyword evidence="3" id="KW-0813">Transport</keyword>
<name>A0ABT8GB89_9MICO</name>
<reference evidence="9" key="1">
    <citation type="submission" date="2023-06" db="EMBL/GenBank/DDBJ databases">
        <title>Sysu t00192.</title>
        <authorList>
            <person name="Gao L."/>
            <person name="Fang B.-Z."/>
            <person name="Li W.-J."/>
        </authorList>
    </citation>
    <scope>NUCLEOTIDE SEQUENCE</scope>
    <source>
        <strain evidence="9">SYSU T00192</strain>
    </source>
</reference>
<evidence type="ECO:0000256" key="4">
    <source>
        <dbReference type="ARBA" id="ARBA00022475"/>
    </source>
</evidence>
<evidence type="ECO:0000256" key="8">
    <source>
        <dbReference type="SAM" id="Phobius"/>
    </source>
</evidence>
<comment type="similarity">
    <text evidence="2">Belongs to the AzlC family.</text>
</comment>
<evidence type="ECO:0000256" key="3">
    <source>
        <dbReference type="ARBA" id="ARBA00022448"/>
    </source>
</evidence>
<sequence>MTLPRPPLGIAPLQRADAWAGLKAIAPLMPGSALFGLAFGALVNIAGINPWVGNFASFSVVAGASQIAIVEAIRTGAPAAIAVITALVINARFALYSAALAPVFAAFPRRWKLGLAHLMTDQAAVVALQHRDDWPDPVRRRWFIVGGALPFVAIWCVGGAAGIALGPVIPEAWQIGFIVPLMFLAVMVPGLHGAPALTAVGVATVVVLAAHGLPYGLNVLAGALAGITVGSFVPDRGRHPDTDDGLAHDAGAGE</sequence>
<dbReference type="InterPro" id="IPR011606">
    <property type="entry name" value="Brnchd-chn_aa_trnsp_permease"/>
</dbReference>
<evidence type="ECO:0000256" key="7">
    <source>
        <dbReference type="ARBA" id="ARBA00023136"/>
    </source>
</evidence>
<dbReference type="PANTHER" id="PTHR34979">
    <property type="entry name" value="INNER MEMBRANE PROTEIN YGAZ"/>
    <property type="match status" value="1"/>
</dbReference>
<protein>
    <submittedName>
        <fullName evidence="9">AzlC family ABC transporter permease</fullName>
    </submittedName>
</protein>
<keyword evidence="5 8" id="KW-0812">Transmembrane</keyword>
<dbReference type="Pfam" id="PF03591">
    <property type="entry name" value="AzlC"/>
    <property type="match status" value="1"/>
</dbReference>
<dbReference type="RefSeq" id="WP_301134674.1">
    <property type="nucleotide sequence ID" value="NZ_JAUHPW010000008.1"/>
</dbReference>
<keyword evidence="7 8" id="KW-0472">Membrane</keyword>
<evidence type="ECO:0000256" key="5">
    <source>
        <dbReference type="ARBA" id="ARBA00022692"/>
    </source>
</evidence>
<feature type="transmembrane region" description="Helical" evidence="8">
    <location>
        <begin position="79"/>
        <end position="107"/>
    </location>
</feature>
<dbReference type="Proteomes" id="UP001172728">
    <property type="component" value="Unassembled WGS sequence"/>
</dbReference>
<evidence type="ECO:0000256" key="6">
    <source>
        <dbReference type="ARBA" id="ARBA00022989"/>
    </source>
</evidence>
<evidence type="ECO:0000313" key="10">
    <source>
        <dbReference type="Proteomes" id="UP001172728"/>
    </source>
</evidence>
<keyword evidence="10" id="KW-1185">Reference proteome</keyword>
<organism evidence="9 10">
    <name type="scientific">Demequina litoralis</name>
    <dbReference type="NCBI Taxonomy" id="3051660"/>
    <lineage>
        <taxon>Bacteria</taxon>
        <taxon>Bacillati</taxon>
        <taxon>Actinomycetota</taxon>
        <taxon>Actinomycetes</taxon>
        <taxon>Micrococcales</taxon>
        <taxon>Demequinaceae</taxon>
        <taxon>Demequina</taxon>
    </lineage>
</organism>
<feature type="transmembrane region" description="Helical" evidence="8">
    <location>
        <begin position="55"/>
        <end position="73"/>
    </location>
</feature>
<proteinExistence type="inferred from homology"/>